<sequence>MRNIKLLWAVIGGLSLAVVVLVCFVIFGFTGAASGNGTVVAEIGKTKIRKGDLEQNLITHYGSSVLNQMLDREAIKMEAQSAGLQISDADIDKELKVMMQAYESEEVFYQSMKEQLGMSRQEVKDDVYYKLLLEKVATKDIQVSDSEIQDYIQAHPEEYAKKREMHLRRVTTKTREQANKVVAAFSKGDDFAKLARDRSIDDYANNGGDLGWVEEDDPLTDKQVMKQAKDLKVGQISKPVQTNEGYLIVFLQESKDKGGLDEQTIKETVRKQLALQKAPSIKDLPKKLREKWNVKIVDPTYQS</sequence>
<dbReference type="GO" id="GO:0003755">
    <property type="term" value="F:peptidyl-prolyl cis-trans isomerase activity"/>
    <property type="evidence" value="ECO:0007669"/>
    <property type="project" value="UniProtKB-KW"/>
</dbReference>
<dbReference type="EC" id="5.2.1.8" evidence="2"/>
<dbReference type="InterPro" id="IPR000297">
    <property type="entry name" value="PPIase_PpiC"/>
</dbReference>
<dbReference type="AlphaFoldDB" id="A0A1V0UUC1"/>
<name>A0A1V0UUC1_9BACL</name>
<keyword evidence="7" id="KW-0812">Transmembrane</keyword>
<evidence type="ECO:0000256" key="5">
    <source>
        <dbReference type="ARBA" id="ARBA00023235"/>
    </source>
</evidence>
<evidence type="ECO:0000313" key="10">
    <source>
        <dbReference type="Proteomes" id="UP000192727"/>
    </source>
</evidence>
<keyword evidence="5 6" id="KW-0413">Isomerase</keyword>
<keyword evidence="4 6" id="KW-0697">Rotamase</keyword>
<dbReference type="InterPro" id="IPR046357">
    <property type="entry name" value="PPIase_dom_sf"/>
</dbReference>
<keyword evidence="7" id="KW-1133">Transmembrane helix</keyword>
<protein>
    <recommendedName>
        <fullName evidence="2">peptidylprolyl isomerase</fullName>
        <ecNumber evidence="2">5.2.1.8</ecNumber>
    </recommendedName>
</protein>
<dbReference type="EMBL" id="CP020557">
    <property type="protein sequence ID" value="ARF68558.1"/>
    <property type="molecule type" value="Genomic_DNA"/>
</dbReference>
<dbReference type="RefSeq" id="WP_083040255.1">
    <property type="nucleotide sequence ID" value="NZ_CP020557.1"/>
</dbReference>
<dbReference type="Proteomes" id="UP000192727">
    <property type="component" value="Chromosome"/>
</dbReference>
<feature type="transmembrane region" description="Helical" evidence="7">
    <location>
        <begin position="7"/>
        <end position="29"/>
    </location>
</feature>
<feature type="domain" description="PpiC" evidence="8">
    <location>
        <begin position="162"/>
        <end position="253"/>
    </location>
</feature>
<dbReference type="Pfam" id="PF13145">
    <property type="entry name" value="Rotamase_2"/>
    <property type="match status" value="1"/>
</dbReference>
<dbReference type="PROSITE" id="PS50198">
    <property type="entry name" value="PPIC_PPIASE_2"/>
    <property type="match status" value="1"/>
</dbReference>
<organism evidence="9 10">
    <name type="scientific">Paenibacillus larvae subsp. pulvifaciens</name>
    <dbReference type="NCBI Taxonomy" id="1477"/>
    <lineage>
        <taxon>Bacteria</taxon>
        <taxon>Bacillati</taxon>
        <taxon>Bacillota</taxon>
        <taxon>Bacilli</taxon>
        <taxon>Bacillales</taxon>
        <taxon>Paenibacillaceae</taxon>
        <taxon>Paenibacillus</taxon>
    </lineage>
</organism>
<evidence type="ECO:0000256" key="1">
    <source>
        <dbReference type="ARBA" id="ARBA00000971"/>
    </source>
</evidence>
<evidence type="ECO:0000313" key="9">
    <source>
        <dbReference type="EMBL" id="ARF68558.1"/>
    </source>
</evidence>
<reference evidence="9 10" key="1">
    <citation type="submission" date="2017-03" db="EMBL/GenBank/DDBJ databases">
        <title>Paenibacillus larvae genome sequencing.</title>
        <authorList>
            <person name="Dingman D.W."/>
        </authorList>
    </citation>
    <scope>NUCLEOTIDE SEQUENCE [LARGE SCALE GENOMIC DNA]</scope>
    <source>
        <strain evidence="9 10">SAG 10367</strain>
    </source>
</reference>
<proteinExistence type="predicted"/>
<accession>A0A1V0UUC1</accession>
<dbReference type="Gene3D" id="1.10.4030.10">
    <property type="entry name" value="Porin chaperone SurA, peptide-binding domain"/>
    <property type="match status" value="1"/>
</dbReference>
<evidence type="ECO:0000259" key="8">
    <source>
        <dbReference type="PROSITE" id="PS50198"/>
    </source>
</evidence>
<keyword evidence="3" id="KW-0732">Signal</keyword>
<dbReference type="InterPro" id="IPR050245">
    <property type="entry name" value="PrsA_foldase"/>
</dbReference>
<dbReference type="Gene3D" id="3.10.50.40">
    <property type="match status" value="1"/>
</dbReference>
<keyword evidence="7" id="KW-0472">Membrane</keyword>
<dbReference type="PANTHER" id="PTHR47245">
    <property type="entry name" value="PEPTIDYLPROLYL ISOMERASE"/>
    <property type="match status" value="1"/>
</dbReference>
<evidence type="ECO:0000256" key="3">
    <source>
        <dbReference type="ARBA" id="ARBA00022729"/>
    </source>
</evidence>
<comment type="catalytic activity">
    <reaction evidence="1">
        <text>[protein]-peptidylproline (omega=180) = [protein]-peptidylproline (omega=0)</text>
        <dbReference type="Rhea" id="RHEA:16237"/>
        <dbReference type="Rhea" id="RHEA-COMP:10747"/>
        <dbReference type="Rhea" id="RHEA-COMP:10748"/>
        <dbReference type="ChEBI" id="CHEBI:83833"/>
        <dbReference type="ChEBI" id="CHEBI:83834"/>
        <dbReference type="EC" id="5.2.1.8"/>
    </reaction>
</comment>
<dbReference type="SUPFAM" id="SSF54534">
    <property type="entry name" value="FKBP-like"/>
    <property type="match status" value="1"/>
</dbReference>
<gene>
    <name evidence="9" type="ORF">B7C51_13185</name>
</gene>
<evidence type="ECO:0000256" key="2">
    <source>
        <dbReference type="ARBA" id="ARBA00013194"/>
    </source>
</evidence>
<evidence type="ECO:0000256" key="6">
    <source>
        <dbReference type="PROSITE-ProRule" id="PRU00278"/>
    </source>
</evidence>
<evidence type="ECO:0000256" key="4">
    <source>
        <dbReference type="ARBA" id="ARBA00023110"/>
    </source>
</evidence>
<dbReference type="PANTHER" id="PTHR47245:SF1">
    <property type="entry name" value="FOLDASE PROTEIN PRSA"/>
    <property type="match status" value="1"/>
</dbReference>
<evidence type="ECO:0000256" key="7">
    <source>
        <dbReference type="SAM" id="Phobius"/>
    </source>
</evidence>